<dbReference type="InterPro" id="IPR017896">
    <property type="entry name" value="4Fe4S_Fe-S-bd"/>
</dbReference>
<dbReference type="PROSITE" id="PS51085">
    <property type="entry name" value="2FE2S_FER_2"/>
    <property type="match status" value="1"/>
</dbReference>
<dbReference type="PROSITE" id="PS51669">
    <property type="entry name" value="4FE4S_MOW_BIS_MGD"/>
    <property type="match status" value="1"/>
</dbReference>
<dbReference type="InterPro" id="IPR027467">
    <property type="entry name" value="MopterinOxRdtase_cofactor_BS"/>
</dbReference>
<keyword evidence="2" id="KW-0479">Metal-binding</keyword>
<keyword evidence="13" id="KW-1185">Reference proteome</keyword>
<keyword evidence="4 11" id="KW-0560">Oxidoreductase</keyword>
<evidence type="ECO:0000256" key="4">
    <source>
        <dbReference type="ARBA" id="ARBA00023002"/>
    </source>
</evidence>
<dbReference type="GO" id="GO:0046872">
    <property type="term" value="F:metal ion binding"/>
    <property type="evidence" value="ECO:0007669"/>
    <property type="project" value="UniProtKB-KW"/>
</dbReference>
<dbReference type="InterPro" id="IPR036010">
    <property type="entry name" value="2Fe-2S_ferredoxin-like_sf"/>
</dbReference>
<dbReference type="GeneID" id="95761514"/>
<dbReference type="EMBL" id="JAVDPY010000002">
    <property type="protein sequence ID" value="MDR6332768.1"/>
    <property type="molecule type" value="Genomic_DNA"/>
</dbReference>
<evidence type="ECO:0000313" key="10">
    <source>
        <dbReference type="EMBL" id="GLI21044.1"/>
    </source>
</evidence>
<dbReference type="InterPro" id="IPR009010">
    <property type="entry name" value="Asp_de-COase-like_dom_sf"/>
</dbReference>
<name>A0A9W6FHY4_XANFL</name>
<feature type="domain" description="4Fe-4S Mo/W bis-MGD-type" evidence="9">
    <location>
        <begin position="221"/>
        <end position="276"/>
    </location>
</feature>
<dbReference type="PROSITE" id="PS00198">
    <property type="entry name" value="4FE4S_FER_1"/>
    <property type="match status" value="1"/>
</dbReference>
<evidence type="ECO:0000313" key="12">
    <source>
        <dbReference type="Proteomes" id="UP001144397"/>
    </source>
</evidence>
<dbReference type="GO" id="GO:0022904">
    <property type="term" value="P:respiratory electron transport chain"/>
    <property type="evidence" value="ECO:0007669"/>
    <property type="project" value="TreeGrafter"/>
</dbReference>
<dbReference type="FunFam" id="3.30.70.20:FF:000035">
    <property type="entry name" value="Iron hydrogenase 1"/>
    <property type="match status" value="1"/>
</dbReference>
<evidence type="ECO:0000256" key="1">
    <source>
        <dbReference type="ARBA" id="ARBA00022485"/>
    </source>
</evidence>
<evidence type="ECO:0000259" key="8">
    <source>
        <dbReference type="PROSITE" id="PS51379"/>
    </source>
</evidence>
<dbReference type="Pfam" id="PF00384">
    <property type="entry name" value="Molybdopterin"/>
    <property type="match status" value="1"/>
</dbReference>
<keyword evidence="5" id="KW-0408">Iron</keyword>
<dbReference type="PROSITE" id="PS00490">
    <property type="entry name" value="MOLYBDOPTERIN_PROK_2"/>
    <property type="match status" value="1"/>
</dbReference>
<feature type="domain" description="4Fe-4S ferredoxin-type" evidence="8">
    <location>
        <begin position="139"/>
        <end position="158"/>
    </location>
</feature>
<keyword evidence="1" id="KW-0004">4Fe-4S</keyword>
<dbReference type="PANTHER" id="PTHR43105">
    <property type="entry name" value="RESPIRATORY NITRATE REDUCTASE"/>
    <property type="match status" value="1"/>
</dbReference>
<dbReference type="Gene3D" id="2.40.40.20">
    <property type="match status" value="1"/>
</dbReference>
<dbReference type="InterPro" id="IPR017900">
    <property type="entry name" value="4Fe4S_Fe_S_CS"/>
</dbReference>
<feature type="domain" description="4Fe-4S ferredoxin-type" evidence="8">
    <location>
        <begin position="182"/>
        <end position="211"/>
    </location>
</feature>
<dbReference type="Pfam" id="PF13510">
    <property type="entry name" value="Fer2_4"/>
    <property type="match status" value="1"/>
</dbReference>
<dbReference type="GO" id="GO:0043546">
    <property type="term" value="F:molybdopterin cofactor binding"/>
    <property type="evidence" value="ECO:0007669"/>
    <property type="project" value="InterPro"/>
</dbReference>
<dbReference type="Pfam" id="PF04879">
    <property type="entry name" value="Molybdop_Fe4S4"/>
    <property type="match status" value="1"/>
</dbReference>
<dbReference type="SMART" id="SM00926">
    <property type="entry name" value="Molybdop_Fe4S4"/>
    <property type="match status" value="1"/>
</dbReference>
<dbReference type="GO" id="GO:0051539">
    <property type="term" value="F:4 iron, 4 sulfur cluster binding"/>
    <property type="evidence" value="ECO:0007669"/>
    <property type="project" value="UniProtKB-KW"/>
</dbReference>
<dbReference type="Gene3D" id="3.10.20.740">
    <property type="match status" value="1"/>
</dbReference>
<dbReference type="InterPro" id="IPR006656">
    <property type="entry name" value="Mopterin_OxRdtase"/>
</dbReference>
<gene>
    <name evidence="11" type="ORF">GGQ86_001232</name>
    <name evidence="10" type="ORF">XFLAVUS301_07180</name>
</gene>
<dbReference type="Proteomes" id="UP001144397">
    <property type="component" value="Unassembled WGS sequence"/>
</dbReference>
<dbReference type="Gene3D" id="3.40.50.740">
    <property type="match status" value="1"/>
</dbReference>
<dbReference type="Pfam" id="PF12838">
    <property type="entry name" value="Fer4_7"/>
    <property type="match status" value="1"/>
</dbReference>
<dbReference type="Gene3D" id="3.40.228.10">
    <property type="entry name" value="Dimethylsulfoxide Reductase, domain 2"/>
    <property type="match status" value="1"/>
</dbReference>
<dbReference type="InterPro" id="IPR006655">
    <property type="entry name" value="Mopterin_OxRdtase_prok_CS"/>
</dbReference>
<dbReference type="SUPFAM" id="SSF54292">
    <property type="entry name" value="2Fe-2S ferredoxin-like"/>
    <property type="match status" value="1"/>
</dbReference>
<dbReference type="EMBL" id="BSDO01000001">
    <property type="protein sequence ID" value="GLI21044.1"/>
    <property type="molecule type" value="Genomic_DNA"/>
</dbReference>
<dbReference type="PROSITE" id="PS51379">
    <property type="entry name" value="4FE4S_FER_2"/>
    <property type="match status" value="2"/>
</dbReference>
<keyword evidence="6" id="KW-0411">Iron-sulfur</keyword>
<evidence type="ECO:0000313" key="11">
    <source>
        <dbReference type="EMBL" id="MDR6332768.1"/>
    </source>
</evidence>
<dbReference type="GO" id="GO:0003954">
    <property type="term" value="F:NADH dehydrogenase activity"/>
    <property type="evidence" value="ECO:0007669"/>
    <property type="project" value="TreeGrafter"/>
</dbReference>
<dbReference type="Gene3D" id="3.30.70.20">
    <property type="match status" value="1"/>
</dbReference>
<dbReference type="InterPro" id="IPR001041">
    <property type="entry name" value="2Fe-2S_ferredoxin-type"/>
</dbReference>
<feature type="domain" description="2Fe-2S ferredoxin-type" evidence="7">
    <location>
        <begin position="2"/>
        <end position="82"/>
    </location>
</feature>
<dbReference type="AlphaFoldDB" id="A0A9W6FHY4"/>
<reference evidence="11 13" key="2">
    <citation type="submission" date="2023-07" db="EMBL/GenBank/DDBJ databases">
        <title>Genomic Encyclopedia of Type Strains, Phase IV (KMG-IV): sequencing the most valuable type-strain genomes for metagenomic binning, comparative biology and taxonomic classification.</title>
        <authorList>
            <person name="Goeker M."/>
        </authorList>
    </citation>
    <scope>NUCLEOTIDE SEQUENCE [LARGE SCALE GENOMIC DNA]</scope>
    <source>
        <strain evidence="11 13">DSM 338</strain>
    </source>
</reference>
<dbReference type="SUPFAM" id="SSF50692">
    <property type="entry name" value="ADC-like"/>
    <property type="match status" value="1"/>
</dbReference>
<dbReference type="Pfam" id="PF01568">
    <property type="entry name" value="Molydop_binding"/>
    <property type="match status" value="1"/>
</dbReference>
<protein>
    <submittedName>
        <fullName evidence="11">Formate dehydrogenase major subunit</fullName>
        <ecNumber evidence="11">1.17.1.9</ecNumber>
    </submittedName>
    <submittedName>
        <fullName evidence="10">Formate dehydrogenase subunit alpha</fullName>
    </submittedName>
</protein>
<proteinExistence type="predicted"/>
<accession>A0A9W6FHY4</accession>
<dbReference type="SUPFAM" id="SSF53706">
    <property type="entry name" value="Formate dehydrogenase/DMSO reductase, domains 1-3"/>
    <property type="match status" value="1"/>
</dbReference>
<dbReference type="InterPro" id="IPR006963">
    <property type="entry name" value="Mopterin_OxRdtase_4Fe-4S_dom"/>
</dbReference>
<comment type="caution">
    <text evidence="10">The sequence shown here is derived from an EMBL/GenBank/DDBJ whole genome shotgun (WGS) entry which is preliminary data.</text>
</comment>
<evidence type="ECO:0000259" key="7">
    <source>
        <dbReference type="PROSITE" id="PS51085"/>
    </source>
</evidence>
<dbReference type="PIRSF" id="PIRSF036643">
    <property type="entry name" value="FDH_alpha"/>
    <property type="match status" value="1"/>
</dbReference>
<reference evidence="10" key="1">
    <citation type="submission" date="2022-12" db="EMBL/GenBank/DDBJ databases">
        <title>Reference genome sequencing for broad-spectrum identification of bacterial and archaeal isolates by mass spectrometry.</title>
        <authorList>
            <person name="Sekiguchi Y."/>
            <person name="Tourlousse D.M."/>
        </authorList>
    </citation>
    <scope>NUCLEOTIDE SEQUENCE</scope>
    <source>
        <strain evidence="10">301</strain>
    </source>
</reference>
<dbReference type="GO" id="GO:0016020">
    <property type="term" value="C:membrane"/>
    <property type="evidence" value="ECO:0007669"/>
    <property type="project" value="TreeGrafter"/>
</dbReference>
<evidence type="ECO:0000256" key="6">
    <source>
        <dbReference type="ARBA" id="ARBA00023014"/>
    </source>
</evidence>
<dbReference type="CDD" id="cd00207">
    <property type="entry name" value="fer2"/>
    <property type="match status" value="1"/>
</dbReference>
<dbReference type="GO" id="GO:1990204">
    <property type="term" value="C:oxidoreductase complex"/>
    <property type="evidence" value="ECO:0007669"/>
    <property type="project" value="UniProtKB-ARBA"/>
</dbReference>
<evidence type="ECO:0000256" key="2">
    <source>
        <dbReference type="ARBA" id="ARBA00022723"/>
    </source>
</evidence>
<evidence type="ECO:0000313" key="13">
    <source>
        <dbReference type="Proteomes" id="UP001245370"/>
    </source>
</evidence>
<dbReference type="PANTHER" id="PTHR43105:SF14">
    <property type="entry name" value="FORMATE DEHYDROGENASE H"/>
    <property type="match status" value="1"/>
</dbReference>
<evidence type="ECO:0000256" key="3">
    <source>
        <dbReference type="ARBA" id="ARBA00022737"/>
    </source>
</evidence>
<dbReference type="InterPro" id="IPR050123">
    <property type="entry name" value="Prok_molybdopt-oxidoreductase"/>
</dbReference>
<dbReference type="PROSITE" id="PS00551">
    <property type="entry name" value="MOLYBDOPTERIN_PROK_1"/>
    <property type="match status" value="1"/>
</dbReference>
<evidence type="ECO:0000259" key="9">
    <source>
        <dbReference type="PROSITE" id="PS51669"/>
    </source>
</evidence>
<dbReference type="Gene3D" id="2.20.25.90">
    <property type="entry name" value="ADC-like domains"/>
    <property type="match status" value="1"/>
</dbReference>
<dbReference type="RefSeq" id="WP_063112045.1">
    <property type="nucleotide sequence ID" value="NZ_BSDO01000001.1"/>
</dbReference>
<sequence>MSLINFTIDGQPVAAQDGQSLLQAATAAGLDLPHLCASTRDGFAPMGSCRTCLVEVEGEAELVPACRHRVRTGLAVRTDTPRAARVRRLAVSLLASEMSAAAKARHPDTPFLDLVARTGADPDRFGHRAAGRPADASHPAIVLDPEACIRCGKCRAGCRDVQVNGVIALAGRGDGIHVTFDAGMAMGESNCASCGECAQLCPTGALAPKALERAGGRTAVTAKGETVCPFCSVGCRVTLHMVDDEVAWAEGADGPANRGRLCVKGRFGFSYLRHPDRLTVPLVRRADAPKDPALALRGAAVLDLFRPVDWDEALDTAARGFARLRAAHGPGSLAVLGSAKGSNEDAYLLQKLARMGLGTPHVDHCTRLCASVPPLAEATGFAAVTAPIEEIACAEVVLMVGSNPDSNHPVAASFMKNAFRRGTKLILVDPGIQALSRFATHHLRTAPGTDVALLSAMTRVVIEEGLHDRDFVSGRLEGFEALRARVAPFTPEMAAGLTGVPAQDIVAAARLFAGTRAAMTFWGMGASQHAFGADNIRAVIALALVCGQVGRPGAGLHPLRGQNNVQGSCDAGLLPNYLPGYRPLAQAGHTVVEMFDAARRGAVRGLYVVGGNPAMANPDLAVTRAGLACLEHLVVQDIFPTETAAFADVILPAAALAERAGTVTNTDRLVQRIAPALPLPGGARPDWRIIRDIGARLGLSWANLTVESLFEDMAQELPTLAGFSWRMMVQDDHARYPLRPAGAGESLFGDDFPRGAKAAIVPLDASGADEMTDADYPFILMTGRLREHWHTGTMTRRSPVLEALSPEPQAHMHPDDLARLGVTVGGEVEVRTRRGMVHLAAMPDRAVRPGVVWMAMSFFEAAANELTVNRLDPTTRVPDFKFCAAAVEKKTYT</sequence>
<dbReference type="Proteomes" id="UP001245370">
    <property type="component" value="Unassembled WGS sequence"/>
</dbReference>
<dbReference type="SUPFAM" id="SSF54862">
    <property type="entry name" value="4Fe-4S ferredoxins"/>
    <property type="match status" value="1"/>
</dbReference>
<keyword evidence="3" id="KW-0677">Repeat</keyword>
<dbReference type="EC" id="1.17.1.9" evidence="11"/>
<dbReference type="InterPro" id="IPR006657">
    <property type="entry name" value="MoPterin_dinucl-bd_dom"/>
</dbReference>
<evidence type="ECO:0000256" key="5">
    <source>
        <dbReference type="ARBA" id="ARBA00023004"/>
    </source>
</evidence>
<organism evidence="10 12">
    <name type="scientific">Xanthobacter flavus</name>
    <dbReference type="NCBI Taxonomy" id="281"/>
    <lineage>
        <taxon>Bacteria</taxon>
        <taxon>Pseudomonadati</taxon>
        <taxon>Pseudomonadota</taxon>
        <taxon>Alphaproteobacteria</taxon>
        <taxon>Hyphomicrobiales</taxon>
        <taxon>Xanthobacteraceae</taxon>
        <taxon>Xanthobacter</taxon>
    </lineage>
</organism>
<dbReference type="GO" id="GO:0008863">
    <property type="term" value="F:formate dehydrogenase (NAD+) activity"/>
    <property type="evidence" value="ECO:0007669"/>
    <property type="project" value="UniProtKB-EC"/>
</dbReference>